<comment type="similarity">
    <text evidence="1">Belongs to the oligoribonuclease family.</text>
</comment>
<gene>
    <name evidence="7" type="primary">g5254</name>
    <name evidence="7" type="ORF">VP750_LOCUS4490</name>
</gene>
<dbReference type="InterPro" id="IPR013520">
    <property type="entry name" value="Ribonucl_H"/>
</dbReference>
<dbReference type="InterPro" id="IPR022894">
    <property type="entry name" value="Oligoribonuclease"/>
</dbReference>
<dbReference type="SMART" id="SM00479">
    <property type="entry name" value="EXOIII"/>
    <property type="match status" value="1"/>
</dbReference>
<dbReference type="EMBL" id="CAXHTA020000007">
    <property type="protein sequence ID" value="CAL5222831.1"/>
    <property type="molecule type" value="Genomic_DNA"/>
</dbReference>
<keyword evidence="3" id="KW-0378">Hydrolase</keyword>
<evidence type="ECO:0000256" key="1">
    <source>
        <dbReference type="ARBA" id="ARBA00009921"/>
    </source>
</evidence>
<evidence type="ECO:0000259" key="6">
    <source>
        <dbReference type="SMART" id="SM00479"/>
    </source>
</evidence>
<dbReference type="Pfam" id="PF00929">
    <property type="entry name" value="RNase_T"/>
    <property type="match status" value="1"/>
</dbReference>
<dbReference type="Gene3D" id="3.30.420.10">
    <property type="entry name" value="Ribonuclease H-like superfamily/Ribonuclease H"/>
    <property type="match status" value="1"/>
</dbReference>
<evidence type="ECO:0000256" key="5">
    <source>
        <dbReference type="SAM" id="MobiDB-lite"/>
    </source>
</evidence>
<feature type="region of interest" description="Disordered" evidence="5">
    <location>
        <begin position="1"/>
        <end position="77"/>
    </location>
</feature>
<evidence type="ECO:0000256" key="2">
    <source>
        <dbReference type="ARBA" id="ARBA00022722"/>
    </source>
</evidence>
<feature type="region of interest" description="Disordered" evidence="5">
    <location>
        <begin position="95"/>
        <end position="119"/>
    </location>
</feature>
<keyword evidence="4" id="KW-0269">Exonuclease</keyword>
<accession>A0ABP1FUY0</accession>
<dbReference type="PANTHER" id="PTHR11046:SF0">
    <property type="entry name" value="OLIGORIBONUCLEASE, MITOCHONDRIAL"/>
    <property type="match status" value="1"/>
</dbReference>
<dbReference type="PANTHER" id="PTHR11046">
    <property type="entry name" value="OLIGORIBONUCLEASE, MITOCHONDRIAL"/>
    <property type="match status" value="1"/>
</dbReference>
<evidence type="ECO:0000313" key="8">
    <source>
        <dbReference type="Proteomes" id="UP001497392"/>
    </source>
</evidence>
<dbReference type="InterPro" id="IPR036397">
    <property type="entry name" value="RNaseH_sf"/>
</dbReference>
<dbReference type="SUPFAM" id="SSF53098">
    <property type="entry name" value="Ribonuclease H-like"/>
    <property type="match status" value="1"/>
</dbReference>
<dbReference type="Proteomes" id="UP001497392">
    <property type="component" value="Unassembled WGS sequence"/>
</dbReference>
<sequence length="311" mass="34697">MSNRNYYDALLSVKEDSSSADEWLPASASRRPSKSASKDTSRRPVPKTGSKHVQSPLERSSTAENSGAKQAEPSSNGLHLEFPALRLEDAHDNAKENMDGSAASVRVKTEEDVGLQQPTEGRSGLYKPLFWVDLEMTGLDPYHDTIIEIACLITDGNLQETLEGPDIAIHHPDSVLGEMNSWCIEHHGESGLTERCRKSTVSMEEAEAQVLAFVSEHIQPGAARLAGNSVHVDAAFLRRLMPRLHAHLHHRIVDVSTVAELCTRWYPQDAKMMPRKKALHTAMADIKQSVEQLRYYRVAVFKPTGRHRRHL</sequence>
<keyword evidence="2" id="KW-0540">Nuclease</keyword>
<reference evidence="7 8" key="1">
    <citation type="submission" date="2024-06" db="EMBL/GenBank/DDBJ databases">
        <authorList>
            <person name="Kraege A."/>
            <person name="Thomma B."/>
        </authorList>
    </citation>
    <scope>NUCLEOTIDE SEQUENCE [LARGE SCALE GENOMIC DNA]</scope>
</reference>
<keyword evidence="8" id="KW-1185">Reference proteome</keyword>
<evidence type="ECO:0000256" key="3">
    <source>
        <dbReference type="ARBA" id="ARBA00022801"/>
    </source>
</evidence>
<evidence type="ECO:0000256" key="4">
    <source>
        <dbReference type="ARBA" id="ARBA00022839"/>
    </source>
</evidence>
<comment type="caution">
    <text evidence="7">The sequence shown here is derived from an EMBL/GenBank/DDBJ whole genome shotgun (WGS) entry which is preliminary data.</text>
</comment>
<feature type="compositionally biased region" description="Polar residues" evidence="5">
    <location>
        <begin position="51"/>
        <end position="77"/>
    </location>
</feature>
<dbReference type="InterPro" id="IPR012337">
    <property type="entry name" value="RNaseH-like_sf"/>
</dbReference>
<dbReference type="CDD" id="cd06135">
    <property type="entry name" value="Orn"/>
    <property type="match status" value="1"/>
</dbReference>
<proteinExistence type="inferred from homology"/>
<evidence type="ECO:0000313" key="7">
    <source>
        <dbReference type="EMBL" id="CAL5222831.1"/>
    </source>
</evidence>
<organism evidence="7 8">
    <name type="scientific">Coccomyxa viridis</name>
    <dbReference type="NCBI Taxonomy" id="1274662"/>
    <lineage>
        <taxon>Eukaryota</taxon>
        <taxon>Viridiplantae</taxon>
        <taxon>Chlorophyta</taxon>
        <taxon>core chlorophytes</taxon>
        <taxon>Trebouxiophyceae</taxon>
        <taxon>Trebouxiophyceae incertae sedis</taxon>
        <taxon>Coccomyxaceae</taxon>
        <taxon>Coccomyxa</taxon>
    </lineage>
</organism>
<protein>
    <submittedName>
        <fullName evidence="7">G5254 protein</fullName>
    </submittedName>
</protein>
<feature type="domain" description="Exonuclease" evidence="6">
    <location>
        <begin position="128"/>
        <end position="302"/>
    </location>
</feature>
<name>A0ABP1FUY0_9CHLO</name>
<dbReference type="NCBIfam" id="NF003765">
    <property type="entry name" value="PRK05359.1"/>
    <property type="match status" value="1"/>
</dbReference>